<gene>
    <name evidence="14" type="primary">rnhB</name>
    <name evidence="18" type="ORF">HMPREF0872_00560</name>
</gene>
<dbReference type="InterPro" id="IPR012337">
    <property type="entry name" value="RNaseH-like_sf"/>
</dbReference>
<sequence>MLKTEFEKLTVSSIKELLVDEVALDYLLWAQEDRRSSVRQLAQSYINKQKKLVKERQRIDGMYAFEEVFYNQGMYHVAGVDEVGRGPIAGPVTVAAVILPPHTCILGLNDSKKLSEQKREALYEEIQEKAIAISCVSYGPEIIDSLNIYEATRKAMYEAVSTLSVAPEVVLVDAMKLPNLTMPVESIIKGDSKSATIAAASIIAKVTRDRYMKSLEVEYPGYGFSIHKGYYTELHREALENQGVTPIHRRSFEPIKTLTGFAK</sequence>
<comment type="cofactor">
    <cofactor evidence="14 15">
        <name>Mn(2+)</name>
        <dbReference type="ChEBI" id="CHEBI:29035"/>
    </cofactor>
    <cofactor evidence="14 15">
        <name>Mg(2+)</name>
        <dbReference type="ChEBI" id="CHEBI:18420"/>
    </cofactor>
    <text evidence="14 15">Manganese or magnesium. Binds 1 divalent metal ion per monomer in the absence of substrate. May bind a second metal ion after substrate binding.</text>
</comment>
<dbReference type="NCBIfam" id="NF000594">
    <property type="entry name" value="PRK00015.1-1"/>
    <property type="match status" value="1"/>
</dbReference>
<dbReference type="GO" id="GO:0032299">
    <property type="term" value="C:ribonuclease H2 complex"/>
    <property type="evidence" value="ECO:0007669"/>
    <property type="project" value="TreeGrafter"/>
</dbReference>
<dbReference type="InterPro" id="IPR001352">
    <property type="entry name" value="RNase_HII/HIII"/>
</dbReference>
<evidence type="ECO:0000256" key="1">
    <source>
        <dbReference type="ARBA" id="ARBA00000077"/>
    </source>
</evidence>
<dbReference type="CDD" id="cd07182">
    <property type="entry name" value="RNase_HII_bacteria_HII_like"/>
    <property type="match status" value="1"/>
</dbReference>
<proteinExistence type="inferred from homology"/>
<keyword evidence="9 14" id="KW-0540">Nuclease</keyword>
<dbReference type="EC" id="3.1.26.4" evidence="6 14"/>
<evidence type="ECO:0000256" key="9">
    <source>
        <dbReference type="ARBA" id="ARBA00022722"/>
    </source>
</evidence>
<evidence type="ECO:0000256" key="14">
    <source>
        <dbReference type="HAMAP-Rule" id="MF_00052"/>
    </source>
</evidence>
<dbReference type="EMBL" id="JRNT01000005">
    <property type="protein sequence ID" value="KGF48126.1"/>
    <property type="molecule type" value="Genomic_DNA"/>
</dbReference>
<comment type="catalytic activity">
    <reaction evidence="1 14 15 16">
        <text>Endonucleolytic cleavage to 5'-phosphomonoester.</text>
        <dbReference type="EC" id="3.1.26.4"/>
    </reaction>
</comment>
<dbReference type="Proteomes" id="UP000029628">
    <property type="component" value="Unassembled WGS sequence"/>
</dbReference>
<dbReference type="PROSITE" id="PS51975">
    <property type="entry name" value="RNASE_H_2"/>
    <property type="match status" value="1"/>
</dbReference>
<dbReference type="NCBIfam" id="NF000595">
    <property type="entry name" value="PRK00015.1-3"/>
    <property type="match status" value="1"/>
</dbReference>
<reference evidence="18 19" key="1">
    <citation type="submission" date="2014-07" db="EMBL/GenBank/DDBJ databases">
        <authorList>
            <person name="McCorrison J."/>
            <person name="Sanka R."/>
            <person name="Torralba M."/>
            <person name="Gillis M."/>
            <person name="Haft D.H."/>
            <person name="Methe B."/>
            <person name="Sutton G."/>
            <person name="Nelson K.E."/>
        </authorList>
    </citation>
    <scope>NUCLEOTIDE SEQUENCE [LARGE SCALE GENOMIC DNA]</scope>
    <source>
        <strain evidence="18 19">DNF00314</strain>
    </source>
</reference>
<dbReference type="AlphaFoldDB" id="A0A096AN62"/>
<feature type="domain" description="RNase H type-2" evidence="17">
    <location>
        <begin position="75"/>
        <end position="263"/>
    </location>
</feature>
<dbReference type="eggNOG" id="COG0164">
    <property type="taxonomic scope" value="Bacteria"/>
</dbReference>
<evidence type="ECO:0000256" key="7">
    <source>
        <dbReference type="ARBA" id="ARBA00019179"/>
    </source>
</evidence>
<dbReference type="GO" id="GO:0043137">
    <property type="term" value="P:DNA replication, removal of RNA primer"/>
    <property type="evidence" value="ECO:0007669"/>
    <property type="project" value="TreeGrafter"/>
</dbReference>
<dbReference type="GO" id="GO:0004523">
    <property type="term" value="F:RNA-DNA hybrid ribonuclease activity"/>
    <property type="evidence" value="ECO:0007669"/>
    <property type="project" value="UniProtKB-UniRule"/>
</dbReference>
<evidence type="ECO:0000313" key="18">
    <source>
        <dbReference type="EMBL" id="KGF48126.1"/>
    </source>
</evidence>
<keyword evidence="19" id="KW-1185">Reference proteome</keyword>
<evidence type="ECO:0000313" key="19">
    <source>
        <dbReference type="Proteomes" id="UP000029628"/>
    </source>
</evidence>
<dbReference type="HAMAP" id="MF_00052_B">
    <property type="entry name" value="RNase_HII_B"/>
    <property type="match status" value="1"/>
</dbReference>
<evidence type="ECO:0000256" key="16">
    <source>
        <dbReference type="RuleBase" id="RU003515"/>
    </source>
</evidence>
<dbReference type="SUPFAM" id="SSF53098">
    <property type="entry name" value="Ribonuclease H-like"/>
    <property type="match status" value="1"/>
</dbReference>
<keyword evidence="12 14" id="KW-0378">Hydrolase</keyword>
<protein>
    <recommendedName>
        <fullName evidence="7 14">Ribonuclease HII</fullName>
        <shortName evidence="14">RNase HII</shortName>
        <ecNumber evidence="6 14">3.1.26.4</ecNumber>
    </recommendedName>
</protein>
<dbReference type="InterPro" id="IPR036397">
    <property type="entry name" value="RNaseH_sf"/>
</dbReference>
<comment type="similarity">
    <text evidence="5 14 16">Belongs to the RNase HII family.</text>
</comment>
<dbReference type="PANTHER" id="PTHR10954:SF18">
    <property type="entry name" value="RIBONUCLEASE HII"/>
    <property type="match status" value="1"/>
</dbReference>
<keyword evidence="13 14" id="KW-0464">Manganese</keyword>
<organism evidence="18 19">
    <name type="scientific">Veillonella montpellierensis DNF00314</name>
    <dbReference type="NCBI Taxonomy" id="1401067"/>
    <lineage>
        <taxon>Bacteria</taxon>
        <taxon>Bacillati</taxon>
        <taxon>Bacillota</taxon>
        <taxon>Negativicutes</taxon>
        <taxon>Veillonellales</taxon>
        <taxon>Veillonellaceae</taxon>
        <taxon>Veillonella</taxon>
    </lineage>
</organism>
<comment type="caution">
    <text evidence="18">The sequence shown here is derived from an EMBL/GenBank/DDBJ whole genome shotgun (WGS) entry which is preliminary data.</text>
</comment>
<dbReference type="GO" id="GO:0030145">
    <property type="term" value="F:manganese ion binding"/>
    <property type="evidence" value="ECO:0007669"/>
    <property type="project" value="UniProtKB-UniRule"/>
</dbReference>
<dbReference type="GO" id="GO:0005737">
    <property type="term" value="C:cytoplasm"/>
    <property type="evidence" value="ECO:0007669"/>
    <property type="project" value="UniProtKB-SubCell"/>
</dbReference>
<dbReference type="GO" id="GO:0006298">
    <property type="term" value="P:mismatch repair"/>
    <property type="evidence" value="ECO:0007669"/>
    <property type="project" value="TreeGrafter"/>
</dbReference>
<evidence type="ECO:0000256" key="3">
    <source>
        <dbReference type="ARBA" id="ARBA00004065"/>
    </source>
</evidence>
<evidence type="ECO:0000256" key="15">
    <source>
        <dbReference type="PROSITE-ProRule" id="PRU01319"/>
    </source>
</evidence>
<dbReference type="PANTHER" id="PTHR10954">
    <property type="entry name" value="RIBONUCLEASE H2 SUBUNIT A"/>
    <property type="match status" value="1"/>
</dbReference>
<evidence type="ECO:0000259" key="17">
    <source>
        <dbReference type="PROSITE" id="PS51975"/>
    </source>
</evidence>
<keyword evidence="8 14" id="KW-0963">Cytoplasm</keyword>
<feature type="binding site" evidence="14 15">
    <location>
        <position position="81"/>
    </location>
    <ligand>
        <name>a divalent metal cation</name>
        <dbReference type="ChEBI" id="CHEBI:60240"/>
    </ligand>
</feature>
<comment type="subcellular location">
    <subcellularLocation>
        <location evidence="4 14">Cytoplasm</location>
    </subcellularLocation>
</comment>
<keyword evidence="10 14" id="KW-0479">Metal-binding</keyword>
<evidence type="ECO:0000256" key="13">
    <source>
        <dbReference type="ARBA" id="ARBA00023211"/>
    </source>
</evidence>
<comment type="function">
    <text evidence="3 14 16">Endonuclease that specifically degrades the RNA of RNA-DNA hybrids.</text>
</comment>
<feature type="binding site" evidence="14 15">
    <location>
        <position position="173"/>
    </location>
    <ligand>
        <name>a divalent metal cation</name>
        <dbReference type="ChEBI" id="CHEBI:60240"/>
    </ligand>
</feature>
<evidence type="ECO:0000256" key="2">
    <source>
        <dbReference type="ARBA" id="ARBA00001946"/>
    </source>
</evidence>
<evidence type="ECO:0000256" key="11">
    <source>
        <dbReference type="ARBA" id="ARBA00022759"/>
    </source>
</evidence>
<evidence type="ECO:0000256" key="5">
    <source>
        <dbReference type="ARBA" id="ARBA00007383"/>
    </source>
</evidence>
<evidence type="ECO:0000256" key="12">
    <source>
        <dbReference type="ARBA" id="ARBA00022801"/>
    </source>
</evidence>
<dbReference type="GO" id="GO:0003723">
    <property type="term" value="F:RNA binding"/>
    <property type="evidence" value="ECO:0007669"/>
    <property type="project" value="UniProtKB-UniRule"/>
</dbReference>
<comment type="cofactor">
    <cofactor evidence="2">
        <name>Mg(2+)</name>
        <dbReference type="ChEBI" id="CHEBI:18420"/>
    </cofactor>
</comment>
<evidence type="ECO:0000256" key="6">
    <source>
        <dbReference type="ARBA" id="ARBA00012180"/>
    </source>
</evidence>
<accession>A0A096AN62</accession>
<dbReference type="FunFam" id="3.30.420.10:FF:000006">
    <property type="entry name" value="Ribonuclease HII"/>
    <property type="match status" value="1"/>
</dbReference>
<dbReference type="Pfam" id="PF01351">
    <property type="entry name" value="RNase_HII"/>
    <property type="match status" value="1"/>
</dbReference>
<feature type="binding site" evidence="14 15">
    <location>
        <position position="82"/>
    </location>
    <ligand>
        <name>a divalent metal cation</name>
        <dbReference type="ChEBI" id="CHEBI:60240"/>
    </ligand>
</feature>
<dbReference type="RefSeq" id="WP_038151021.1">
    <property type="nucleotide sequence ID" value="NZ_JRNT01000005.1"/>
</dbReference>
<evidence type="ECO:0000256" key="8">
    <source>
        <dbReference type="ARBA" id="ARBA00022490"/>
    </source>
</evidence>
<evidence type="ECO:0000256" key="4">
    <source>
        <dbReference type="ARBA" id="ARBA00004496"/>
    </source>
</evidence>
<dbReference type="InterPro" id="IPR022898">
    <property type="entry name" value="RNase_HII"/>
</dbReference>
<keyword evidence="11 14" id="KW-0255">Endonuclease</keyword>
<dbReference type="InterPro" id="IPR024567">
    <property type="entry name" value="RNase_HII/HIII_dom"/>
</dbReference>
<evidence type="ECO:0000256" key="10">
    <source>
        <dbReference type="ARBA" id="ARBA00022723"/>
    </source>
</evidence>
<name>A0A096AN62_9FIRM</name>
<dbReference type="Gene3D" id="3.30.420.10">
    <property type="entry name" value="Ribonuclease H-like superfamily/Ribonuclease H"/>
    <property type="match status" value="1"/>
</dbReference>